<sequence>MLTLEPGMVLELRAADYCYGTQRLRLRLIQPPETRGLPLERLEWVELRGERLDDRAVTVERRVILARVDALAAAVRVERAVAS</sequence>
<comment type="caution">
    <text evidence="1">The sequence shown here is derived from an EMBL/GenBank/DDBJ whole genome shotgun (WGS) entry which is preliminary data.</text>
</comment>
<evidence type="ECO:0000313" key="1">
    <source>
        <dbReference type="EMBL" id="MDP9799330.1"/>
    </source>
</evidence>
<accession>A0ABT9N6K3</accession>
<name>A0ABT9N6K3_9ACTN</name>
<gene>
    <name evidence="1" type="ORF">J2S43_007842</name>
</gene>
<proteinExistence type="predicted"/>
<protein>
    <submittedName>
        <fullName evidence="1">Uncharacterized protein</fullName>
    </submittedName>
</protein>
<dbReference type="EMBL" id="JAUSRA010000001">
    <property type="protein sequence ID" value="MDP9799330.1"/>
    <property type="molecule type" value="Genomic_DNA"/>
</dbReference>
<keyword evidence="2" id="KW-1185">Reference proteome</keyword>
<reference evidence="1 2" key="1">
    <citation type="submission" date="2023-07" db="EMBL/GenBank/DDBJ databases">
        <title>Sequencing the genomes of 1000 actinobacteria strains.</title>
        <authorList>
            <person name="Klenk H.-P."/>
        </authorList>
    </citation>
    <scope>NUCLEOTIDE SEQUENCE [LARGE SCALE GENOMIC DNA]</scope>
    <source>
        <strain evidence="1 2">DSM 44710</strain>
    </source>
</reference>
<dbReference type="RefSeq" id="WP_306838115.1">
    <property type="nucleotide sequence ID" value="NZ_JAUSRA010000001.1"/>
</dbReference>
<organism evidence="1 2">
    <name type="scientific">Catenuloplanes nepalensis</name>
    <dbReference type="NCBI Taxonomy" id="587533"/>
    <lineage>
        <taxon>Bacteria</taxon>
        <taxon>Bacillati</taxon>
        <taxon>Actinomycetota</taxon>
        <taxon>Actinomycetes</taxon>
        <taxon>Micromonosporales</taxon>
        <taxon>Micromonosporaceae</taxon>
        <taxon>Catenuloplanes</taxon>
    </lineage>
</organism>
<dbReference type="Proteomes" id="UP001240984">
    <property type="component" value="Unassembled WGS sequence"/>
</dbReference>
<evidence type="ECO:0000313" key="2">
    <source>
        <dbReference type="Proteomes" id="UP001240984"/>
    </source>
</evidence>